<accession>A0A645FUE8</accession>
<name>A0A645FUE8_9ZZZZ</name>
<sequence length="63" mass="7323">MHDLQALWILAGQTLQIVLENHRAFVPISVEQHELALMLLQHSAQNREHRRDAAPARHEQKIL</sequence>
<comment type="caution">
    <text evidence="1">The sequence shown here is derived from an EMBL/GenBank/DDBJ whole genome shotgun (WGS) entry which is preliminary data.</text>
</comment>
<proteinExistence type="predicted"/>
<evidence type="ECO:0000313" key="1">
    <source>
        <dbReference type="EMBL" id="MPN17406.1"/>
    </source>
</evidence>
<protein>
    <submittedName>
        <fullName evidence="1">Uncharacterized protein</fullName>
    </submittedName>
</protein>
<reference evidence="1" key="1">
    <citation type="submission" date="2019-08" db="EMBL/GenBank/DDBJ databases">
        <authorList>
            <person name="Kucharzyk K."/>
            <person name="Murdoch R.W."/>
            <person name="Higgins S."/>
            <person name="Loffler F."/>
        </authorList>
    </citation>
    <scope>NUCLEOTIDE SEQUENCE</scope>
</reference>
<organism evidence="1">
    <name type="scientific">bioreactor metagenome</name>
    <dbReference type="NCBI Taxonomy" id="1076179"/>
    <lineage>
        <taxon>unclassified sequences</taxon>
        <taxon>metagenomes</taxon>
        <taxon>ecological metagenomes</taxon>
    </lineage>
</organism>
<dbReference type="EMBL" id="VSSQ01064529">
    <property type="protein sequence ID" value="MPN17406.1"/>
    <property type="molecule type" value="Genomic_DNA"/>
</dbReference>
<dbReference type="AlphaFoldDB" id="A0A645FUE8"/>
<gene>
    <name evidence="1" type="ORF">SDC9_164759</name>
</gene>